<dbReference type="Proteomes" id="UP001209878">
    <property type="component" value="Unassembled WGS sequence"/>
</dbReference>
<name>A0AAD9K859_RIDPI</name>
<protein>
    <recommendedName>
        <fullName evidence="2">NuBaID C-terminal domain-containing protein</fullName>
    </recommendedName>
</protein>
<keyword evidence="4" id="KW-1185">Reference proteome</keyword>
<feature type="compositionally biased region" description="Polar residues" evidence="1">
    <location>
        <begin position="117"/>
        <end position="141"/>
    </location>
</feature>
<proteinExistence type="predicted"/>
<sequence>MAEMEFVSLLKSVLRLQAELPRIEAVQLESMGLTRATLLSLHHYAGTADQSCDDGSHDLDDMFCSACMLAVCGWAASSSVGGSQLRCRYCNRTAGLWNYHIHSSPSLPGVCDESHDNGNSLSPGGDTCGTQSKSHDSSSGSPAGGTACCPTPESSDVLDRSVEDADKHSTGSGSQEEDISGKGMSSPADDARDEENQEEHSADESECKDVGKGGKSTVGEGDEPMEVDNLGADKDETGQRTTVDSSEKGSPTGQQSSDSGQNGMISHTEEEVEPAAKRRRIMKPTRATFDPVAEHHTWCPWVLPDVPTDRLHDTLTVGDENRQPGWRRFLEMLTPADSQQSHSLISIVKTSPPCVGLRSIRKLFLGWTKLATPDS</sequence>
<dbReference type="GO" id="GO:0005634">
    <property type="term" value="C:nucleus"/>
    <property type="evidence" value="ECO:0007669"/>
    <property type="project" value="TreeGrafter"/>
</dbReference>
<dbReference type="GO" id="GO:0008270">
    <property type="term" value="F:zinc ion binding"/>
    <property type="evidence" value="ECO:0007669"/>
    <property type="project" value="InterPro"/>
</dbReference>
<evidence type="ECO:0000313" key="3">
    <source>
        <dbReference type="EMBL" id="KAK2166487.1"/>
    </source>
</evidence>
<feature type="region of interest" description="Disordered" evidence="1">
    <location>
        <begin position="111"/>
        <end position="278"/>
    </location>
</feature>
<feature type="compositionally biased region" description="Basic and acidic residues" evidence="1">
    <location>
        <begin position="157"/>
        <end position="169"/>
    </location>
</feature>
<organism evidence="3 4">
    <name type="scientific">Ridgeia piscesae</name>
    <name type="common">Tubeworm</name>
    <dbReference type="NCBI Taxonomy" id="27915"/>
    <lineage>
        <taxon>Eukaryota</taxon>
        <taxon>Metazoa</taxon>
        <taxon>Spiralia</taxon>
        <taxon>Lophotrochozoa</taxon>
        <taxon>Annelida</taxon>
        <taxon>Polychaeta</taxon>
        <taxon>Sedentaria</taxon>
        <taxon>Canalipalpata</taxon>
        <taxon>Sabellida</taxon>
        <taxon>Siboglinidae</taxon>
        <taxon>Ridgeia</taxon>
    </lineage>
</organism>
<feature type="compositionally biased region" description="Polar residues" evidence="1">
    <location>
        <begin position="239"/>
        <end position="265"/>
    </location>
</feature>
<dbReference type="AlphaFoldDB" id="A0AAD9K859"/>
<reference evidence="3" key="1">
    <citation type="journal article" date="2023" name="Mol. Biol. Evol.">
        <title>Third-Generation Sequencing Reveals the Adaptive Role of the Epigenome in Three Deep-Sea Polychaetes.</title>
        <authorList>
            <person name="Perez M."/>
            <person name="Aroh O."/>
            <person name="Sun Y."/>
            <person name="Lan Y."/>
            <person name="Juniper S.K."/>
            <person name="Young C.R."/>
            <person name="Angers B."/>
            <person name="Qian P.Y."/>
        </authorList>
    </citation>
    <scope>NUCLEOTIDE SEQUENCE</scope>
    <source>
        <strain evidence="3">R07B-5</strain>
    </source>
</reference>
<feature type="compositionally biased region" description="Basic and acidic residues" evidence="1">
    <location>
        <begin position="198"/>
        <end position="212"/>
    </location>
</feature>
<accession>A0AAD9K859</accession>
<feature type="domain" description="NuBaID C-terminal" evidence="2">
    <location>
        <begin position="66"/>
        <end position="334"/>
    </location>
</feature>
<dbReference type="PANTHER" id="PTHR15835">
    <property type="entry name" value="NUCLEAR-INTERACTING PARTNER OF ALK"/>
    <property type="match status" value="1"/>
</dbReference>
<evidence type="ECO:0000259" key="2">
    <source>
        <dbReference type="Pfam" id="PF08600"/>
    </source>
</evidence>
<dbReference type="EMBL" id="JAODUO010001318">
    <property type="protein sequence ID" value="KAK2166487.1"/>
    <property type="molecule type" value="Genomic_DNA"/>
</dbReference>
<comment type="caution">
    <text evidence="3">The sequence shown here is derived from an EMBL/GenBank/DDBJ whole genome shotgun (WGS) entry which is preliminary data.</text>
</comment>
<dbReference type="InterPro" id="IPR013909">
    <property type="entry name" value="NuBaID_C"/>
</dbReference>
<evidence type="ECO:0000313" key="4">
    <source>
        <dbReference type="Proteomes" id="UP001209878"/>
    </source>
</evidence>
<dbReference type="PANTHER" id="PTHR15835:SF6">
    <property type="entry name" value="ZINC FINGER C3HC-TYPE PROTEIN 1"/>
    <property type="match status" value="1"/>
</dbReference>
<gene>
    <name evidence="3" type="ORF">NP493_1318g00040</name>
</gene>
<evidence type="ECO:0000256" key="1">
    <source>
        <dbReference type="SAM" id="MobiDB-lite"/>
    </source>
</evidence>
<dbReference type="Pfam" id="PF08600">
    <property type="entry name" value="NuBaID_C"/>
    <property type="match status" value="1"/>
</dbReference>